<protein>
    <submittedName>
        <fullName evidence="1">Uncharacterized protein</fullName>
    </submittedName>
</protein>
<reference evidence="1 2" key="1">
    <citation type="submission" date="2024-02" db="EMBL/GenBank/DDBJ databases">
        <title>De novo assembly and annotation of 12 fungi associated with fruit tree decline syndrome in Ontario, Canada.</title>
        <authorList>
            <person name="Sulman M."/>
            <person name="Ellouze W."/>
            <person name="Ilyukhin E."/>
        </authorList>
    </citation>
    <scope>NUCLEOTIDE SEQUENCE [LARGE SCALE GENOMIC DNA]</scope>
    <source>
        <strain evidence="1 2">M11/M66-122</strain>
    </source>
</reference>
<evidence type="ECO:0000313" key="1">
    <source>
        <dbReference type="EMBL" id="KAK7756240.1"/>
    </source>
</evidence>
<organism evidence="1 2">
    <name type="scientific">Diatrype stigma</name>
    <dbReference type="NCBI Taxonomy" id="117547"/>
    <lineage>
        <taxon>Eukaryota</taxon>
        <taxon>Fungi</taxon>
        <taxon>Dikarya</taxon>
        <taxon>Ascomycota</taxon>
        <taxon>Pezizomycotina</taxon>
        <taxon>Sordariomycetes</taxon>
        <taxon>Xylariomycetidae</taxon>
        <taxon>Xylariales</taxon>
        <taxon>Diatrypaceae</taxon>
        <taxon>Diatrype</taxon>
    </lineage>
</organism>
<keyword evidence="2" id="KW-1185">Reference proteome</keyword>
<evidence type="ECO:0000313" key="2">
    <source>
        <dbReference type="Proteomes" id="UP001320420"/>
    </source>
</evidence>
<sequence length="285" mass="31293">MQYSPGEKALPVGPVPDRLQLDQFLLESKPDADIAAELRSLGQLIQQHVENQYHIQPVQTSPSALAPALVDLGLMDERDPSAAVSLASLAIDTRTRWAALQHIISRVTFASISLDGHSPVSLLPPFAGAFVRSLPPIESHRGSSEAVNVALTRWRQLTAFLLHPSRSERTPLMPSEDVSTQQAQELAAALSRFLQTFVSGGRESRYEQENHLREVIVECAALGYVIFSQPSEYRFRYDGKDGSSNGIVTCPGLDKISDEEGRRYAMPYTLVTPVIEGTYVSHSGI</sequence>
<dbReference type="AlphaFoldDB" id="A0AAN9UVI3"/>
<dbReference type="EMBL" id="JAKJXP020000008">
    <property type="protein sequence ID" value="KAK7756240.1"/>
    <property type="molecule type" value="Genomic_DNA"/>
</dbReference>
<dbReference type="Proteomes" id="UP001320420">
    <property type="component" value="Unassembled WGS sequence"/>
</dbReference>
<name>A0AAN9UVI3_9PEZI</name>
<accession>A0AAN9UVI3</accession>
<gene>
    <name evidence="1" type="ORF">SLS62_001834</name>
</gene>
<proteinExistence type="predicted"/>
<comment type="caution">
    <text evidence="1">The sequence shown here is derived from an EMBL/GenBank/DDBJ whole genome shotgun (WGS) entry which is preliminary data.</text>
</comment>